<gene>
    <name evidence="1" type="ORF">C1I93_01990</name>
</gene>
<comment type="caution">
    <text evidence="1">The sequence shown here is derived from an EMBL/GenBank/DDBJ whole genome shotgun (WGS) entry which is preliminary data.</text>
</comment>
<evidence type="ECO:0000313" key="1">
    <source>
        <dbReference type="EMBL" id="PZG00646.1"/>
    </source>
</evidence>
<evidence type="ECO:0000313" key="2">
    <source>
        <dbReference type="Proteomes" id="UP000248627"/>
    </source>
</evidence>
<protein>
    <recommendedName>
        <fullName evidence="3">Peptidase inhibitor family I36</fullName>
    </recommendedName>
</protein>
<evidence type="ECO:0008006" key="3">
    <source>
        <dbReference type="Google" id="ProtNLM"/>
    </source>
</evidence>
<name>A0A2W2CMI0_9ACTN</name>
<dbReference type="Proteomes" id="UP000248627">
    <property type="component" value="Unassembled WGS sequence"/>
</dbReference>
<accession>A0A2W2CMI0</accession>
<keyword evidence="2" id="KW-1185">Reference proteome</keyword>
<proteinExistence type="predicted"/>
<sequence>MTAAAGVQAAPASDFAAQAKAAGLSTTDAKALQKRVDKALAETGGTQIAANKIDLKGATLTLVVPGEKHVRNLSRSGTAQLPLYYCNLYYFCAYTNPGQTGDMLALYFCNRIYNLPSYFSTGGSWVNNQTKGTQARLYYVAGGSVLTRPALSSEGNWNWVPYSSIRACT</sequence>
<reference evidence="1 2" key="1">
    <citation type="submission" date="2018-01" db="EMBL/GenBank/DDBJ databases">
        <title>Draft genome sequence of Jishengella endophytica.</title>
        <authorList>
            <person name="Sahin N."/>
            <person name="Ay H."/>
            <person name="Saygin H."/>
        </authorList>
    </citation>
    <scope>NUCLEOTIDE SEQUENCE [LARGE SCALE GENOMIC DNA]</scope>
    <source>
        <strain evidence="1 2">DSM 45430</strain>
    </source>
</reference>
<dbReference type="EMBL" id="POTX01000006">
    <property type="protein sequence ID" value="PZG00646.1"/>
    <property type="molecule type" value="Genomic_DNA"/>
</dbReference>
<dbReference type="RefSeq" id="WP_111241465.1">
    <property type="nucleotide sequence ID" value="NZ_AP023358.1"/>
</dbReference>
<dbReference type="AlphaFoldDB" id="A0A2W2CMI0"/>
<organism evidence="1 2">
    <name type="scientific">Micromonospora endophytica</name>
    <dbReference type="NCBI Taxonomy" id="515350"/>
    <lineage>
        <taxon>Bacteria</taxon>
        <taxon>Bacillati</taxon>
        <taxon>Actinomycetota</taxon>
        <taxon>Actinomycetes</taxon>
        <taxon>Micromonosporales</taxon>
        <taxon>Micromonosporaceae</taxon>
        <taxon>Micromonospora</taxon>
    </lineage>
</organism>